<dbReference type="Pfam" id="PF00662">
    <property type="entry name" value="Proton_antipo_N"/>
    <property type="match status" value="1"/>
</dbReference>
<dbReference type="PRINTS" id="PR01435">
    <property type="entry name" value="NPOXDRDTASE5"/>
</dbReference>
<feature type="domain" description="NADH-Ubiquinone oxidoreductase (complex I) chain 5 N-terminal" evidence="9">
    <location>
        <begin position="145"/>
        <end position="185"/>
    </location>
</feature>
<evidence type="ECO:0000256" key="2">
    <source>
        <dbReference type="ARBA" id="ARBA00022692"/>
    </source>
</evidence>
<dbReference type="KEGG" id="tpol:Mal48_42380"/>
<keyword evidence="10" id="KW-0560">Oxidoreductase</keyword>
<dbReference type="GO" id="GO:0015990">
    <property type="term" value="P:electron transport coupled proton transport"/>
    <property type="evidence" value="ECO:0007669"/>
    <property type="project" value="TreeGrafter"/>
</dbReference>
<feature type="transmembrane region" description="Helical" evidence="7">
    <location>
        <begin position="442"/>
        <end position="464"/>
    </location>
</feature>
<sequence>MSPEIYQQVGSQLVWLLTAAWLLPLLGFLVEIFGGYWSSRTSKAPAYIAVGCIGSGFVLSLIAVCVWMNATDFVPWKVAEAHDVHATAEADHDDHDHDHDHDHADHKHGEGEEALEHGHADHHESHANKPFEKAFAGTFYRLGKFGSLNITLDWYIDGLTVLMFAMVTLIATCIHVFAIGYMSDELTERYEDHFVHTKDGGHFHRVGRFYRFFAYLSLFCFSMLGLVLAGNIFQVFIFWELVGLCSYLLIGFYVERHSASTAANKAFIMNRVGDFGFLIGLMIIWTWFGVFQFAETNPETIGETGLFQMVRNAEGEIVSHGEGAEKTVVLQARQGMHLQHEGDESTIPYWLLVVAGLGIFAGCVGKSAQFPLQTWLPDAMEGPTPVSALVHSATMVAAGVYLVGRFYPMFTEEVLLVIAYTGCITLFIGATIAVVATDIKKVLAYSTISQLGYMMLALGLGGWLAGLFHLITHAFFKSLMFLCSGSVIHGCHHEQEMTKMGGLYKKMPITCWAMFIGVVAISGLAIPVLTIPGFGAAALSGYHSKDAIVATALSFSGLNPLHSMLFFIPLITAGITAFYMFRMWFMTFFGTPQDQDVYDHAHESPRLMTAPLFVLAFFAAFCAAGGENGPLAQLILSTEPTHVAGGVEAGGIIALNLPSHHQIHEVHSAAGSFALLAALIGTLLAYLLYSLKVVDTNMMKNQGRAIHEFLTEKWMFDELYDWMWVRPVHVVSSWAVAFDKYVLDAFLHFLSRMVVLIAVWDRKFDEVVVDRIVNVFGETTYSMGRSLRAVQTGRIRQYVTFIALSVVSLFILLFVFLPR</sequence>
<evidence type="ECO:0000259" key="9">
    <source>
        <dbReference type="Pfam" id="PF00662"/>
    </source>
</evidence>
<evidence type="ECO:0000256" key="3">
    <source>
        <dbReference type="ARBA" id="ARBA00022989"/>
    </source>
</evidence>
<feature type="transmembrane region" description="Helical" evidence="7">
    <location>
        <begin position="236"/>
        <end position="254"/>
    </location>
</feature>
<comment type="subcellular location">
    <subcellularLocation>
        <location evidence="1">Endomembrane system</location>
        <topology evidence="1">Multi-pass membrane protein</topology>
    </subcellularLocation>
    <subcellularLocation>
        <location evidence="5">Membrane</location>
        <topology evidence="5">Multi-pass membrane protein</topology>
    </subcellularLocation>
</comment>
<evidence type="ECO:0000256" key="1">
    <source>
        <dbReference type="ARBA" id="ARBA00004127"/>
    </source>
</evidence>
<feature type="transmembrane region" description="Helical" evidence="7">
    <location>
        <begin position="509"/>
        <end position="531"/>
    </location>
</feature>
<feature type="transmembrane region" description="Helical" evidence="7">
    <location>
        <begin position="212"/>
        <end position="230"/>
    </location>
</feature>
<feature type="region of interest" description="Disordered" evidence="6">
    <location>
        <begin position="89"/>
        <end position="124"/>
    </location>
</feature>
<dbReference type="InterPro" id="IPR018393">
    <property type="entry name" value="NADHpl_OxRdtase_5_subgr"/>
</dbReference>
<feature type="transmembrane region" description="Helical" evidence="7">
    <location>
        <begin position="606"/>
        <end position="626"/>
    </location>
</feature>
<evidence type="ECO:0000256" key="5">
    <source>
        <dbReference type="RuleBase" id="RU000320"/>
    </source>
</evidence>
<dbReference type="NCBIfam" id="NF005141">
    <property type="entry name" value="PRK06590.1"/>
    <property type="match status" value="1"/>
</dbReference>
<feature type="transmembrane region" description="Helical" evidence="7">
    <location>
        <begin position="669"/>
        <end position="689"/>
    </location>
</feature>
<dbReference type="InterPro" id="IPR001750">
    <property type="entry name" value="ND/Mrp_TM"/>
</dbReference>
<name>A0A517QTJ2_9PLAN</name>
<feature type="transmembrane region" description="Helical" evidence="7">
    <location>
        <begin position="414"/>
        <end position="435"/>
    </location>
</feature>
<evidence type="ECO:0000313" key="10">
    <source>
        <dbReference type="EMBL" id="QDT34965.1"/>
    </source>
</evidence>
<dbReference type="GO" id="GO:0012505">
    <property type="term" value="C:endomembrane system"/>
    <property type="evidence" value="ECO:0007669"/>
    <property type="project" value="UniProtKB-SubCell"/>
</dbReference>
<dbReference type="Gene3D" id="1.20.5.2700">
    <property type="match status" value="2"/>
</dbReference>
<keyword evidence="4 7" id="KW-0472">Membrane</keyword>
<dbReference type="RefSeq" id="WP_145203761.1">
    <property type="nucleotide sequence ID" value="NZ_CP036267.1"/>
</dbReference>
<feature type="transmembrane region" description="Helical" evidence="7">
    <location>
        <begin position="46"/>
        <end position="70"/>
    </location>
</feature>
<dbReference type="GO" id="GO:0016020">
    <property type="term" value="C:membrane"/>
    <property type="evidence" value="ECO:0007669"/>
    <property type="project" value="UniProtKB-SubCell"/>
</dbReference>
<feature type="domain" description="NADH:quinone oxidoreductase/Mrp antiporter transmembrane" evidence="8">
    <location>
        <begin position="229"/>
        <end position="554"/>
    </location>
</feature>
<evidence type="ECO:0000256" key="7">
    <source>
        <dbReference type="SAM" id="Phobius"/>
    </source>
</evidence>
<feature type="transmembrane region" description="Helical" evidence="7">
    <location>
        <begin position="798"/>
        <end position="817"/>
    </location>
</feature>
<feature type="transmembrane region" description="Helical" evidence="7">
    <location>
        <begin position="275"/>
        <end position="294"/>
    </location>
</feature>
<dbReference type="PANTHER" id="PTHR42829:SF2">
    <property type="entry name" value="NADH-UBIQUINONE OXIDOREDUCTASE CHAIN 5"/>
    <property type="match status" value="1"/>
</dbReference>
<keyword evidence="11" id="KW-1185">Reference proteome</keyword>
<dbReference type="Proteomes" id="UP000315724">
    <property type="component" value="Chromosome"/>
</dbReference>
<evidence type="ECO:0000256" key="6">
    <source>
        <dbReference type="SAM" id="MobiDB-lite"/>
    </source>
</evidence>
<dbReference type="GO" id="GO:0008137">
    <property type="term" value="F:NADH dehydrogenase (ubiquinone) activity"/>
    <property type="evidence" value="ECO:0007669"/>
    <property type="project" value="InterPro"/>
</dbReference>
<keyword evidence="3 7" id="KW-1133">Transmembrane helix</keyword>
<reference evidence="10 11" key="1">
    <citation type="submission" date="2019-02" db="EMBL/GenBank/DDBJ databases">
        <title>Deep-cultivation of Planctomycetes and their phenomic and genomic characterization uncovers novel biology.</title>
        <authorList>
            <person name="Wiegand S."/>
            <person name="Jogler M."/>
            <person name="Boedeker C."/>
            <person name="Pinto D."/>
            <person name="Vollmers J."/>
            <person name="Rivas-Marin E."/>
            <person name="Kohn T."/>
            <person name="Peeters S.H."/>
            <person name="Heuer A."/>
            <person name="Rast P."/>
            <person name="Oberbeckmann S."/>
            <person name="Bunk B."/>
            <person name="Jeske O."/>
            <person name="Meyerdierks A."/>
            <person name="Storesund J.E."/>
            <person name="Kallscheuer N."/>
            <person name="Luecker S."/>
            <person name="Lage O.M."/>
            <person name="Pohl T."/>
            <person name="Merkel B.J."/>
            <person name="Hornburger P."/>
            <person name="Mueller R.-W."/>
            <person name="Bruemmer F."/>
            <person name="Labrenz M."/>
            <person name="Spormann A.M."/>
            <person name="Op den Camp H."/>
            <person name="Overmann J."/>
            <person name="Amann R."/>
            <person name="Jetten M.S.M."/>
            <person name="Mascher T."/>
            <person name="Medema M.H."/>
            <person name="Devos D.P."/>
            <person name="Kaster A.-K."/>
            <person name="Ovreas L."/>
            <person name="Rohde M."/>
            <person name="Galperin M.Y."/>
            <person name="Jogler C."/>
        </authorList>
    </citation>
    <scope>NUCLEOTIDE SEQUENCE [LARGE SCALE GENOMIC DNA]</scope>
    <source>
        <strain evidence="10 11">Mal48</strain>
    </source>
</reference>
<dbReference type="NCBIfam" id="TIGR01974">
    <property type="entry name" value="NDH_I_L"/>
    <property type="match status" value="1"/>
</dbReference>
<dbReference type="GO" id="GO:0042773">
    <property type="term" value="P:ATP synthesis coupled electron transport"/>
    <property type="evidence" value="ECO:0007669"/>
    <property type="project" value="InterPro"/>
</dbReference>
<organism evidence="10 11">
    <name type="scientific">Thalassoglobus polymorphus</name>
    <dbReference type="NCBI Taxonomy" id="2527994"/>
    <lineage>
        <taxon>Bacteria</taxon>
        <taxon>Pseudomonadati</taxon>
        <taxon>Planctomycetota</taxon>
        <taxon>Planctomycetia</taxon>
        <taxon>Planctomycetales</taxon>
        <taxon>Planctomycetaceae</taxon>
        <taxon>Thalassoglobus</taxon>
    </lineage>
</organism>
<evidence type="ECO:0000256" key="4">
    <source>
        <dbReference type="ARBA" id="ARBA00023136"/>
    </source>
</evidence>
<dbReference type="Pfam" id="PF00361">
    <property type="entry name" value="Proton_antipo_M"/>
    <property type="match status" value="1"/>
</dbReference>
<proteinExistence type="predicted"/>
<dbReference type="EC" id="1.6.5.11" evidence="10"/>
<feature type="transmembrane region" description="Helical" evidence="7">
    <location>
        <begin position="564"/>
        <end position="585"/>
    </location>
</feature>
<keyword evidence="2 5" id="KW-0812">Transmembrane</keyword>
<dbReference type="AlphaFoldDB" id="A0A517QTJ2"/>
<feature type="transmembrane region" description="Helical" evidence="7">
    <location>
        <begin position="154"/>
        <end position="179"/>
    </location>
</feature>
<evidence type="ECO:0000313" key="11">
    <source>
        <dbReference type="Proteomes" id="UP000315724"/>
    </source>
</evidence>
<dbReference type="GO" id="GO:0003954">
    <property type="term" value="F:NADH dehydrogenase activity"/>
    <property type="evidence" value="ECO:0007669"/>
    <property type="project" value="TreeGrafter"/>
</dbReference>
<evidence type="ECO:0000259" key="8">
    <source>
        <dbReference type="Pfam" id="PF00361"/>
    </source>
</evidence>
<dbReference type="InterPro" id="IPR003945">
    <property type="entry name" value="NU5C-like"/>
</dbReference>
<protein>
    <submittedName>
        <fullName evidence="10">NADH-quinone oxidoreductase subunit L</fullName>
        <ecNumber evidence="10">1.6.5.11</ecNumber>
    </submittedName>
</protein>
<gene>
    <name evidence="10" type="primary">nuoL</name>
    <name evidence="10" type="ORF">Mal48_42380</name>
</gene>
<dbReference type="EMBL" id="CP036267">
    <property type="protein sequence ID" value="QDT34965.1"/>
    <property type="molecule type" value="Genomic_DNA"/>
</dbReference>
<dbReference type="InterPro" id="IPR001516">
    <property type="entry name" value="Proton_antipo_N"/>
</dbReference>
<dbReference type="OrthoDB" id="9807568at2"/>
<feature type="transmembrane region" description="Helical" evidence="7">
    <location>
        <begin position="347"/>
        <end position="365"/>
    </location>
</feature>
<dbReference type="PANTHER" id="PTHR42829">
    <property type="entry name" value="NADH-UBIQUINONE OXIDOREDUCTASE CHAIN 5"/>
    <property type="match status" value="1"/>
</dbReference>
<accession>A0A517QTJ2</accession>
<feature type="transmembrane region" description="Helical" evidence="7">
    <location>
        <begin position="12"/>
        <end position="34"/>
    </location>
</feature>